<name>A0ABS2AQE0_9ACTN</name>
<dbReference type="EMBL" id="JAENHP010000023">
    <property type="protein sequence ID" value="MBM2622065.1"/>
    <property type="molecule type" value="Genomic_DNA"/>
</dbReference>
<dbReference type="RefSeq" id="WP_203382351.1">
    <property type="nucleotide sequence ID" value="NZ_JAENHP010000023.1"/>
</dbReference>
<keyword evidence="3" id="KW-1185">Reference proteome</keyword>
<dbReference type="Proteomes" id="UP000632138">
    <property type="component" value="Unassembled WGS sequence"/>
</dbReference>
<evidence type="ECO:0000313" key="3">
    <source>
        <dbReference type="Proteomes" id="UP000632138"/>
    </source>
</evidence>
<proteinExistence type="predicted"/>
<accession>A0ABS2AQE0</accession>
<keyword evidence="1" id="KW-1133">Transmembrane helix</keyword>
<keyword evidence="1" id="KW-0812">Transmembrane</keyword>
<reference evidence="2 3" key="1">
    <citation type="submission" date="2021-01" db="EMBL/GenBank/DDBJ databases">
        <title>Actinoplanes sp. nov. LDG1-06 isolated from lichen.</title>
        <authorList>
            <person name="Saeng-In P."/>
            <person name="Phongsopitanun W."/>
            <person name="Kanchanasin P."/>
            <person name="Yuki M."/>
            <person name="Kudo T."/>
            <person name="Ohkuma M."/>
            <person name="Tanasupawat S."/>
        </authorList>
    </citation>
    <scope>NUCLEOTIDE SEQUENCE [LARGE SCALE GENOMIC DNA]</scope>
    <source>
        <strain evidence="2 3">LDG1-06</strain>
    </source>
</reference>
<keyword evidence="1" id="KW-0472">Membrane</keyword>
<feature type="transmembrane region" description="Helical" evidence="1">
    <location>
        <begin position="33"/>
        <end position="53"/>
    </location>
</feature>
<sequence length="175" mass="18676">MVWMRGLALAGVLWCAGLLVALALPGGLSWPMPVIVVTALLPILPGFVAVVVTGRNLPGSESGRRVDRARALWVLLRETLPGWLLAGSFLLFTGFWLVAVLSSVASEGVPEKRDGTYVVNNHGETTVISESEFQSLRTRDSRNLVAIAGGFGVGTVVLSTALLRRKAAEAVRLEE</sequence>
<gene>
    <name evidence="2" type="ORF">JIG36_41835</name>
</gene>
<evidence type="ECO:0000313" key="2">
    <source>
        <dbReference type="EMBL" id="MBM2622065.1"/>
    </source>
</evidence>
<feature type="transmembrane region" description="Helical" evidence="1">
    <location>
        <begin position="144"/>
        <end position="163"/>
    </location>
</feature>
<evidence type="ECO:0000256" key="1">
    <source>
        <dbReference type="SAM" id="Phobius"/>
    </source>
</evidence>
<organism evidence="2 3">
    <name type="scientific">Paractinoplanes ovalisporus</name>
    <dbReference type="NCBI Taxonomy" id="2810368"/>
    <lineage>
        <taxon>Bacteria</taxon>
        <taxon>Bacillati</taxon>
        <taxon>Actinomycetota</taxon>
        <taxon>Actinomycetes</taxon>
        <taxon>Micromonosporales</taxon>
        <taxon>Micromonosporaceae</taxon>
        <taxon>Paractinoplanes</taxon>
    </lineage>
</organism>
<feature type="transmembrane region" description="Helical" evidence="1">
    <location>
        <begin position="74"/>
        <end position="99"/>
    </location>
</feature>
<protein>
    <submittedName>
        <fullName evidence="2">Uncharacterized protein</fullName>
    </submittedName>
</protein>
<comment type="caution">
    <text evidence="2">The sequence shown here is derived from an EMBL/GenBank/DDBJ whole genome shotgun (WGS) entry which is preliminary data.</text>
</comment>